<dbReference type="AlphaFoldDB" id="A0A8J2S183"/>
<name>A0A8J2S183_9CRUS</name>
<keyword evidence="1" id="KW-0732">Signal</keyword>
<dbReference type="OrthoDB" id="6329919at2759"/>
<proteinExistence type="predicted"/>
<organism evidence="2 3">
    <name type="scientific">Daphnia galeata</name>
    <dbReference type="NCBI Taxonomy" id="27404"/>
    <lineage>
        <taxon>Eukaryota</taxon>
        <taxon>Metazoa</taxon>
        <taxon>Ecdysozoa</taxon>
        <taxon>Arthropoda</taxon>
        <taxon>Crustacea</taxon>
        <taxon>Branchiopoda</taxon>
        <taxon>Diplostraca</taxon>
        <taxon>Cladocera</taxon>
        <taxon>Anomopoda</taxon>
        <taxon>Daphniidae</taxon>
        <taxon>Daphnia</taxon>
    </lineage>
</organism>
<evidence type="ECO:0000256" key="1">
    <source>
        <dbReference type="SAM" id="SignalP"/>
    </source>
</evidence>
<keyword evidence="3" id="KW-1185">Reference proteome</keyword>
<sequence>MSDISQFLLVTAYVTYLANACLTPAPFTVKGVQQSRVTNVAPTGVVCGPTGLIQPAAIQSKFSLLNSASNRESVGLAPLRPPYPLQLNAGRFDHSMVTDDIV</sequence>
<evidence type="ECO:0008006" key="4">
    <source>
        <dbReference type="Google" id="ProtNLM"/>
    </source>
</evidence>
<dbReference type="Proteomes" id="UP000789390">
    <property type="component" value="Unassembled WGS sequence"/>
</dbReference>
<feature type="chain" id="PRO_5035173843" description="Secreted protein" evidence="1">
    <location>
        <begin position="21"/>
        <end position="102"/>
    </location>
</feature>
<protein>
    <recommendedName>
        <fullName evidence="4">Secreted protein</fullName>
    </recommendedName>
</protein>
<accession>A0A8J2S183</accession>
<evidence type="ECO:0000313" key="3">
    <source>
        <dbReference type="Proteomes" id="UP000789390"/>
    </source>
</evidence>
<gene>
    <name evidence="2" type="ORF">DGAL_LOCUS12979</name>
</gene>
<comment type="caution">
    <text evidence="2">The sequence shown here is derived from an EMBL/GenBank/DDBJ whole genome shotgun (WGS) entry which is preliminary data.</text>
</comment>
<evidence type="ECO:0000313" key="2">
    <source>
        <dbReference type="EMBL" id="CAH0109501.1"/>
    </source>
</evidence>
<reference evidence="2" key="1">
    <citation type="submission" date="2021-11" db="EMBL/GenBank/DDBJ databases">
        <authorList>
            <person name="Schell T."/>
        </authorList>
    </citation>
    <scope>NUCLEOTIDE SEQUENCE</scope>
    <source>
        <strain evidence="2">M5</strain>
    </source>
</reference>
<dbReference type="EMBL" id="CAKKLH010000292">
    <property type="protein sequence ID" value="CAH0109501.1"/>
    <property type="molecule type" value="Genomic_DNA"/>
</dbReference>
<feature type="signal peptide" evidence="1">
    <location>
        <begin position="1"/>
        <end position="20"/>
    </location>
</feature>